<keyword evidence="3" id="KW-1185">Reference proteome</keyword>
<evidence type="ECO:0000313" key="3">
    <source>
        <dbReference type="Proteomes" id="UP000276437"/>
    </source>
</evidence>
<dbReference type="AlphaFoldDB" id="A0A348AFV3"/>
<proteinExistence type="predicted"/>
<keyword evidence="1" id="KW-0812">Transmembrane</keyword>
<feature type="transmembrane region" description="Helical" evidence="1">
    <location>
        <begin position="76"/>
        <end position="95"/>
    </location>
</feature>
<reference evidence="2 3" key="1">
    <citation type="journal article" date="2018" name="Int. J. Syst. Evol. Microbiol.">
        <title>Methylomusa anaerophila gen. nov., sp. nov., an anaerobic methanol-utilizing bacterium isolated from a microbial fuel cell.</title>
        <authorList>
            <person name="Amano N."/>
            <person name="Yamamuro A."/>
            <person name="Miyahara M."/>
            <person name="Kouzuma A."/>
            <person name="Abe T."/>
            <person name="Watanabe K."/>
        </authorList>
    </citation>
    <scope>NUCLEOTIDE SEQUENCE [LARGE SCALE GENOMIC DNA]</scope>
    <source>
        <strain evidence="2 3">MMFC1</strain>
    </source>
</reference>
<name>A0A348AFV3_9FIRM</name>
<evidence type="ECO:0008006" key="4">
    <source>
        <dbReference type="Google" id="ProtNLM"/>
    </source>
</evidence>
<sequence>MYCGHCGKKISYNAAYCRFCGQRLKHELSDTQPMTVVDVASISDQSVNHYGTNYLPRRSNLALNSMFLRPKLWRTVFRIIAVAVLITLTFVLVTFKSVEEYRILTAALGSILILYYWWKAR</sequence>
<evidence type="ECO:0000313" key="2">
    <source>
        <dbReference type="EMBL" id="BBB89951.1"/>
    </source>
</evidence>
<protein>
    <recommendedName>
        <fullName evidence="4">Zinc-ribbon domain-containing protein</fullName>
    </recommendedName>
</protein>
<gene>
    <name evidence="2" type="ORF">MAMMFC1_00591</name>
</gene>
<evidence type="ECO:0000256" key="1">
    <source>
        <dbReference type="SAM" id="Phobius"/>
    </source>
</evidence>
<keyword evidence="1" id="KW-1133">Transmembrane helix</keyword>
<dbReference type="RefSeq" id="WP_126306341.1">
    <property type="nucleotide sequence ID" value="NZ_AP018449.1"/>
</dbReference>
<dbReference type="Proteomes" id="UP000276437">
    <property type="component" value="Chromosome"/>
</dbReference>
<organism evidence="2 3">
    <name type="scientific">Methylomusa anaerophila</name>
    <dbReference type="NCBI Taxonomy" id="1930071"/>
    <lineage>
        <taxon>Bacteria</taxon>
        <taxon>Bacillati</taxon>
        <taxon>Bacillota</taxon>
        <taxon>Negativicutes</taxon>
        <taxon>Selenomonadales</taxon>
        <taxon>Sporomusaceae</taxon>
        <taxon>Methylomusa</taxon>
    </lineage>
</organism>
<dbReference type="OrthoDB" id="1682769at2"/>
<feature type="transmembrane region" description="Helical" evidence="1">
    <location>
        <begin position="101"/>
        <end position="118"/>
    </location>
</feature>
<accession>A0A348AFV3</accession>
<dbReference type="EMBL" id="AP018449">
    <property type="protein sequence ID" value="BBB89951.1"/>
    <property type="molecule type" value="Genomic_DNA"/>
</dbReference>
<keyword evidence="1" id="KW-0472">Membrane</keyword>
<dbReference type="KEGG" id="mana:MAMMFC1_00591"/>